<feature type="compositionally biased region" description="Low complexity" evidence="2">
    <location>
        <begin position="304"/>
        <end position="316"/>
    </location>
</feature>
<proteinExistence type="predicted"/>
<dbReference type="PANTHER" id="PTHR34700">
    <property type="entry name" value="POTASSIUM BINDING PROTEIN KBP"/>
    <property type="match status" value="1"/>
</dbReference>
<feature type="compositionally biased region" description="Low complexity" evidence="2">
    <location>
        <begin position="330"/>
        <end position="344"/>
    </location>
</feature>
<dbReference type="EMBL" id="JBFASG010000014">
    <property type="protein sequence ID" value="MEV4924416.1"/>
    <property type="molecule type" value="Genomic_DNA"/>
</dbReference>
<dbReference type="SUPFAM" id="SSF48452">
    <property type="entry name" value="TPR-like"/>
    <property type="match status" value="1"/>
</dbReference>
<comment type="caution">
    <text evidence="4">The sequence shown here is derived from an EMBL/GenBank/DDBJ whole genome shotgun (WGS) entry which is preliminary data.</text>
</comment>
<dbReference type="InterPro" id="IPR052196">
    <property type="entry name" value="Bact_Kbp"/>
</dbReference>
<feature type="region of interest" description="Disordered" evidence="2">
    <location>
        <begin position="294"/>
        <end position="316"/>
    </location>
</feature>
<dbReference type="InterPro" id="IPR011990">
    <property type="entry name" value="TPR-like_helical_dom_sf"/>
</dbReference>
<feature type="region of interest" description="Disordered" evidence="2">
    <location>
        <begin position="328"/>
        <end position="349"/>
    </location>
</feature>
<sequence>MARNTTRTPRPGLPRHRRTAGDFGKAFLAFVALAALLAGVPAALAHFVGWPLPHSVPSADVFQREITADVFIKALTALVWLAWAQFAACVLVEVKAEISGVGMPPRVPGAGPSQLLARQLVAAVLLVGATAASLTPGLSQLGRTLDGGNHHPAVAAAERTPGGGQEAGDRADGAPGAAADRARPAPADATAEELHKGTKFYRVHPPEGRHHDSLWEIAERHLDDGRRYKEIYELNKDRVQPDGEKLTEASLIRPGWIMEMPADAHGGELVEMPDEAPRVPEEVRQEIRDYDRTGPHAEDRQADDQQQPGQQQPAQDINADRPVEAPVQLPAEPAPDTSTAAPAAGSESFGPGEALVSAPLLAAGLLAALGRRRRTSLWQAAATVAGRRAGTVPAGDAADARDALLVGADPEAVRDLDRGLRSLSAALSAESRELPAVYAAWLTGTELQLQLAQPSGEPPAPWRRGTGPLMWSVPRSAIRLPADDADTAAPYPGLVSLGTSGGSRLLLNLEAVPGLVSLTGSAADRAAVLASVAAELATNGWSDRLTLTLVGFGQDFRALAPARIRRLDDIDALVDTMRVETRQRRAALSTAGHDSVLTGQSGRARHAQWAPHLVIVAAEPDEAGAAALAELAAGSDRLGIGYLVGTGGAGLPGAAWELEVTPAGRLLAPLLGLELDAQRLPQAQVEAVVELFSAADADRGPERDPDPADSPFMVDITEAGRPAVYARLVGSYEVMGPAAPEDERSPLLHEALAMLLLHREGVHPRVLASGLWPRGVTTEVRDALISRLRDWLGTEPDGAPRLRADAAGRLILAPSVVSDLDVLRTLHHEATEGKGAGRPAVRERLLADALGLARGPLLADRPAGRYGWLEHEIIDAQLPLLVADVALALSAHRLEAGRPEGAVEAVNAALVTAPADERLWNQLLRAVHATGDMVLLAETAGSLVARNTALGGAARGLPPRTEALLDELLPTWRGAQAN</sequence>
<dbReference type="InterPro" id="IPR036779">
    <property type="entry name" value="LysM_dom_sf"/>
</dbReference>
<evidence type="ECO:0000313" key="4">
    <source>
        <dbReference type="EMBL" id="MEV4924416.1"/>
    </source>
</evidence>
<dbReference type="Proteomes" id="UP001552479">
    <property type="component" value="Unassembled WGS sequence"/>
</dbReference>
<evidence type="ECO:0000256" key="1">
    <source>
        <dbReference type="ARBA" id="ARBA00023012"/>
    </source>
</evidence>
<evidence type="ECO:0000313" key="5">
    <source>
        <dbReference type="Proteomes" id="UP001552479"/>
    </source>
</evidence>
<feature type="domain" description="Bacterial transcriptional activator" evidence="3">
    <location>
        <begin position="818"/>
        <end position="969"/>
    </location>
</feature>
<reference evidence="4 5" key="1">
    <citation type="submission" date="2024-06" db="EMBL/GenBank/DDBJ databases">
        <title>The Natural Products Discovery Center: Release of the First 8490 Sequenced Strains for Exploring Actinobacteria Biosynthetic Diversity.</title>
        <authorList>
            <person name="Kalkreuter E."/>
            <person name="Kautsar S.A."/>
            <person name="Yang D."/>
            <person name="Bader C.D."/>
            <person name="Teijaro C.N."/>
            <person name="Fluegel L."/>
            <person name="Davis C.M."/>
            <person name="Simpson J.R."/>
            <person name="Lauterbach L."/>
            <person name="Steele A.D."/>
            <person name="Gui C."/>
            <person name="Meng S."/>
            <person name="Li G."/>
            <person name="Viehrig K."/>
            <person name="Ye F."/>
            <person name="Su P."/>
            <person name="Kiefer A.F."/>
            <person name="Nichols A."/>
            <person name="Cepeda A.J."/>
            <person name="Yan W."/>
            <person name="Fan B."/>
            <person name="Jiang Y."/>
            <person name="Adhikari A."/>
            <person name="Zheng C.-J."/>
            <person name="Schuster L."/>
            <person name="Cowan T.M."/>
            <person name="Smanski M.J."/>
            <person name="Chevrette M.G."/>
            <person name="De Carvalho L.P.S."/>
            <person name="Shen B."/>
        </authorList>
    </citation>
    <scope>NUCLEOTIDE SEQUENCE [LARGE SCALE GENOMIC DNA]</scope>
    <source>
        <strain evidence="4 5">NPDC053791</strain>
    </source>
</reference>
<dbReference type="RefSeq" id="WP_366088426.1">
    <property type="nucleotide sequence ID" value="NZ_JBFASG010000014.1"/>
</dbReference>
<accession>A0ABV3IXB9</accession>
<dbReference type="Pfam" id="PF03704">
    <property type="entry name" value="BTAD"/>
    <property type="match status" value="1"/>
</dbReference>
<feature type="compositionally biased region" description="Basic and acidic residues" evidence="2">
    <location>
        <begin position="294"/>
        <end position="303"/>
    </location>
</feature>
<evidence type="ECO:0000256" key="2">
    <source>
        <dbReference type="SAM" id="MobiDB-lite"/>
    </source>
</evidence>
<dbReference type="PANTHER" id="PTHR34700:SF4">
    <property type="entry name" value="PHAGE-LIKE ELEMENT PBSX PROTEIN XKDP"/>
    <property type="match status" value="1"/>
</dbReference>
<dbReference type="Gene3D" id="3.10.350.10">
    <property type="entry name" value="LysM domain"/>
    <property type="match status" value="1"/>
</dbReference>
<keyword evidence="1" id="KW-0902">Two-component regulatory system</keyword>
<gene>
    <name evidence="4" type="ORF">AB0L03_16470</name>
</gene>
<name>A0ABV3IXB9_9ACTN</name>
<dbReference type="SMART" id="SM01043">
    <property type="entry name" value="BTAD"/>
    <property type="match status" value="1"/>
</dbReference>
<organism evidence="4 5">
    <name type="scientific">Streptomyces roseoverticillatus</name>
    <dbReference type="NCBI Taxonomy" id="66429"/>
    <lineage>
        <taxon>Bacteria</taxon>
        <taxon>Bacillati</taxon>
        <taxon>Actinomycetota</taxon>
        <taxon>Actinomycetes</taxon>
        <taxon>Kitasatosporales</taxon>
        <taxon>Streptomycetaceae</taxon>
        <taxon>Streptomyces</taxon>
    </lineage>
</organism>
<keyword evidence="5" id="KW-1185">Reference proteome</keyword>
<dbReference type="InterPro" id="IPR005158">
    <property type="entry name" value="BTAD"/>
</dbReference>
<protein>
    <submittedName>
        <fullName evidence="4">BTAD domain-containing putative transcriptional regulator</fullName>
    </submittedName>
</protein>
<dbReference type="Gene3D" id="1.25.40.10">
    <property type="entry name" value="Tetratricopeptide repeat domain"/>
    <property type="match status" value="1"/>
</dbReference>
<evidence type="ECO:0000259" key="3">
    <source>
        <dbReference type="SMART" id="SM01043"/>
    </source>
</evidence>
<feature type="region of interest" description="Disordered" evidence="2">
    <location>
        <begin position="143"/>
        <end position="192"/>
    </location>
</feature>
<feature type="compositionally biased region" description="Low complexity" evidence="2">
    <location>
        <begin position="173"/>
        <end position="189"/>
    </location>
</feature>